<reference evidence="2" key="1">
    <citation type="journal article" date="2019" name="Sci. Rep.">
        <title>Draft genome of Tanacetum cinerariifolium, the natural source of mosquito coil.</title>
        <authorList>
            <person name="Yamashiro T."/>
            <person name="Shiraishi A."/>
            <person name="Satake H."/>
            <person name="Nakayama K."/>
        </authorList>
    </citation>
    <scope>NUCLEOTIDE SEQUENCE</scope>
</reference>
<dbReference type="EMBL" id="BKCJ011400871">
    <property type="protein sequence ID" value="GFD30109.1"/>
    <property type="molecule type" value="Genomic_DNA"/>
</dbReference>
<dbReference type="NCBIfam" id="TIGR00778">
    <property type="entry name" value="ahpD_dom"/>
    <property type="match status" value="1"/>
</dbReference>
<accession>A0A699V8L7</accession>
<dbReference type="SUPFAM" id="SSF69118">
    <property type="entry name" value="AhpD-like"/>
    <property type="match status" value="1"/>
</dbReference>
<proteinExistence type="predicted"/>
<protein>
    <recommendedName>
        <fullName evidence="1">Carboxymuconolactone decarboxylase-like domain-containing protein</fullName>
    </recommendedName>
</protein>
<dbReference type="InterPro" id="IPR029032">
    <property type="entry name" value="AhpD-like"/>
</dbReference>
<dbReference type="PANTHER" id="PTHR35446:SF3">
    <property type="entry name" value="CMD DOMAIN-CONTAINING PROTEIN"/>
    <property type="match status" value="1"/>
</dbReference>
<evidence type="ECO:0000313" key="2">
    <source>
        <dbReference type="EMBL" id="GFD30109.1"/>
    </source>
</evidence>
<dbReference type="InterPro" id="IPR004675">
    <property type="entry name" value="AhpD_core"/>
</dbReference>
<sequence>SVLSDDQTPEGARPLLDNVKRAYGMVPNVFKVLAHSPAALATYLQFHQANEETSLTPKQRETVSLAVSQVNSCEYCSAVHSFVGSKVGMSDAEIANARDGSLDAYARFARSVASTRGHISDDMLAEARAQGLTDSVLVDIISQVTLLVFTNLLNNVAHTTLDFPSVEI</sequence>
<dbReference type="Gene3D" id="1.20.1290.10">
    <property type="entry name" value="AhpD-like"/>
    <property type="match status" value="1"/>
</dbReference>
<organism evidence="2">
    <name type="scientific">Tanacetum cinerariifolium</name>
    <name type="common">Dalmatian daisy</name>
    <name type="synonym">Chrysanthemum cinerariifolium</name>
    <dbReference type="NCBI Taxonomy" id="118510"/>
    <lineage>
        <taxon>Eukaryota</taxon>
        <taxon>Viridiplantae</taxon>
        <taxon>Streptophyta</taxon>
        <taxon>Embryophyta</taxon>
        <taxon>Tracheophyta</taxon>
        <taxon>Spermatophyta</taxon>
        <taxon>Magnoliopsida</taxon>
        <taxon>eudicotyledons</taxon>
        <taxon>Gunneridae</taxon>
        <taxon>Pentapetalae</taxon>
        <taxon>asterids</taxon>
        <taxon>campanulids</taxon>
        <taxon>Asterales</taxon>
        <taxon>Asteraceae</taxon>
        <taxon>Asteroideae</taxon>
        <taxon>Anthemideae</taxon>
        <taxon>Anthemidinae</taxon>
        <taxon>Tanacetum</taxon>
    </lineage>
</organism>
<feature type="domain" description="Carboxymuconolactone decarboxylase-like" evidence="1">
    <location>
        <begin position="37"/>
        <end position="100"/>
    </location>
</feature>
<feature type="non-terminal residue" evidence="2">
    <location>
        <position position="1"/>
    </location>
</feature>
<dbReference type="GO" id="GO:0051920">
    <property type="term" value="F:peroxiredoxin activity"/>
    <property type="evidence" value="ECO:0007669"/>
    <property type="project" value="InterPro"/>
</dbReference>
<comment type="caution">
    <text evidence="2">The sequence shown here is derived from an EMBL/GenBank/DDBJ whole genome shotgun (WGS) entry which is preliminary data.</text>
</comment>
<dbReference type="AlphaFoldDB" id="A0A699V8L7"/>
<name>A0A699V8L7_TANCI</name>
<gene>
    <name evidence="2" type="ORF">Tci_902078</name>
</gene>
<dbReference type="PANTHER" id="PTHR35446">
    <property type="entry name" value="SI:CH211-175M2.5"/>
    <property type="match status" value="1"/>
</dbReference>
<dbReference type="InterPro" id="IPR003779">
    <property type="entry name" value="CMD-like"/>
</dbReference>
<evidence type="ECO:0000259" key="1">
    <source>
        <dbReference type="Pfam" id="PF02627"/>
    </source>
</evidence>
<dbReference type="Pfam" id="PF02627">
    <property type="entry name" value="CMD"/>
    <property type="match status" value="1"/>
</dbReference>